<gene>
    <name evidence="1" type="ORF">RLT85_09675</name>
</gene>
<sequence length="204" mass="24003">MALNTIIQEKFRNAFDFKCFSLIIEAYQVTINEKIIQLDWNENDIAQELCEKLDGNPKRLQWFISATREFHLSTTTNKKKGFADKLPRVDLRMSSIISKLEFKYFFEAKRLKENDSGLKRSYIDDGMDRFTCKKYPSGCMLGFLLQGNVNKTVKGINKLLIKDKRNAQTLNSKKNYSHKYYFESKHIEIGILKHLIFDFTNMQN</sequence>
<comment type="caution">
    <text evidence="1">The sequence shown here is derived from an EMBL/GenBank/DDBJ whole genome shotgun (WGS) entry which is preliminary data.</text>
</comment>
<dbReference type="RefSeq" id="WP_311401832.1">
    <property type="nucleotide sequence ID" value="NZ_JAVRBG010000008.1"/>
</dbReference>
<proteinExistence type="predicted"/>
<evidence type="ECO:0000313" key="2">
    <source>
        <dbReference type="Proteomes" id="UP001182991"/>
    </source>
</evidence>
<organism evidence="1 2">
    <name type="scientific">Mesonia ostreae</name>
    <dbReference type="NCBI Taxonomy" id="861110"/>
    <lineage>
        <taxon>Bacteria</taxon>
        <taxon>Pseudomonadati</taxon>
        <taxon>Bacteroidota</taxon>
        <taxon>Flavobacteriia</taxon>
        <taxon>Flavobacteriales</taxon>
        <taxon>Flavobacteriaceae</taxon>
        <taxon>Mesonia</taxon>
    </lineage>
</organism>
<evidence type="ECO:0008006" key="3">
    <source>
        <dbReference type="Google" id="ProtNLM"/>
    </source>
</evidence>
<name>A0ABU2KJK6_9FLAO</name>
<dbReference type="EMBL" id="JAVRBG010000008">
    <property type="protein sequence ID" value="MDT0294903.1"/>
    <property type="molecule type" value="Genomic_DNA"/>
</dbReference>
<protein>
    <recommendedName>
        <fullName evidence="3">Restriction endonuclease</fullName>
    </recommendedName>
</protein>
<keyword evidence="2" id="KW-1185">Reference proteome</keyword>
<evidence type="ECO:0000313" key="1">
    <source>
        <dbReference type="EMBL" id="MDT0294903.1"/>
    </source>
</evidence>
<reference evidence="2" key="1">
    <citation type="submission" date="2023-07" db="EMBL/GenBank/DDBJ databases">
        <title>Isolating and identifying novel microbial strains from the Mariana Trench.</title>
        <authorList>
            <person name="Fu H."/>
        </authorList>
    </citation>
    <scope>NUCLEOTIDE SEQUENCE [LARGE SCALE GENOMIC DNA]</scope>
    <source>
        <strain evidence="2">T-y2</strain>
    </source>
</reference>
<dbReference type="Proteomes" id="UP001182991">
    <property type="component" value="Unassembled WGS sequence"/>
</dbReference>
<accession>A0ABU2KJK6</accession>